<evidence type="ECO:0000313" key="4">
    <source>
        <dbReference type="EMBL" id="MDP7736395.1"/>
    </source>
</evidence>
<dbReference type="SMART" id="SM00867">
    <property type="entry name" value="YceI"/>
    <property type="match status" value="1"/>
</dbReference>
<evidence type="ECO:0000256" key="1">
    <source>
        <dbReference type="ARBA" id="ARBA00008812"/>
    </source>
</evidence>
<evidence type="ECO:0000313" key="5">
    <source>
        <dbReference type="Proteomes" id="UP000465240"/>
    </source>
</evidence>
<reference evidence="4" key="3">
    <citation type="submission" date="2023-06" db="EMBL/GenBank/DDBJ databases">
        <title>Identification of two novel mycobacterium reveal diversities and complexities of Mycobacterium gordonae clade.</title>
        <authorList>
            <person name="Matsumoto Y."/>
            <person name="Nakamura S."/>
            <person name="Motooka D."/>
            <person name="Fukushima K."/>
        </authorList>
    </citation>
    <scope>NUCLEOTIDE SEQUENCE</scope>
    <source>
        <strain evidence="4">TY812</strain>
    </source>
</reference>
<comment type="caution">
    <text evidence="4">The sequence shown here is derived from an EMBL/GenBank/DDBJ whole genome shotgun (WGS) entry which is preliminary data.</text>
</comment>
<organism evidence="4 6">
    <name type="scientific">Mycobacterium paragordonae</name>
    <dbReference type="NCBI Taxonomy" id="1389713"/>
    <lineage>
        <taxon>Bacteria</taxon>
        <taxon>Bacillati</taxon>
        <taxon>Actinomycetota</taxon>
        <taxon>Actinomycetes</taxon>
        <taxon>Mycobacteriales</taxon>
        <taxon>Mycobacteriaceae</taxon>
        <taxon>Mycobacterium</taxon>
    </lineage>
</organism>
<protein>
    <submittedName>
        <fullName evidence="4">YceI family protein</fullName>
    </submittedName>
</protein>
<keyword evidence="5" id="KW-1185">Reference proteome</keyword>
<dbReference type="Pfam" id="PF04264">
    <property type="entry name" value="YceI"/>
    <property type="match status" value="1"/>
</dbReference>
<dbReference type="Gene3D" id="2.40.128.110">
    <property type="entry name" value="Lipid/polyisoprenoid-binding, YceI-like"/>
    <property type="match status" value="1"/>
</dbReference>
<dbReference type="Proteomes" id="UP000465240">
    <property type="component" value="Unassembled WGS sequence"/>
</dbReference>
<dbReference type="KEGG" id="mpag:C0J29_08225"/>
<evidence type="ECO:0000313" key="3">
    <source>
        <dbReference type="EMBL" id="GFG77850.1"/>
    </source>
</evidence>
<dbReference type="PANTHER" id="PTHR34406">
    <property type="entry name" value="PROTEIN YCEI"/>
    <property type="match status" value="1"/>
</dbReference>
<dbReference type="RefSeq" id="WP_120791999.1">
    <property type="nucleotide sequence ID" value="NZ_BLKX01000001.1"/>
</dbReference>
<evidence type="ECO:0000313" key="6">
    <source>
        <dbReference type="Proteomes" id="UP001229081"/>
    </source>
</evidence>
<dbReference type="EMBL" id="BLKX01000001">
    <property type="protein sequence ID" value="GFG77850.1"/>
    <property type="molecule type" value="Genomic_DNA"/>
</dbReference>
<dbReference type="Proteomes" id="UP001229081">
    <property type="component" value="Unassembled WGS sequence"/>
</dbReference>
<accession>A0A386U2V6</accession>
<name>A0A386U2V6_9MYCO</name>
<reference evidence="3" key="2">
    <citation type="submission" date="2020-02" db="EMBL/GenBank/DDBJ databases">
        <authorList>
            <person name="Matsumoto Y."/>
            <person name="Kinjo T."/>
            <person name="Motooka D."/>
            <person name="Nabeya D."/>
            <person name="Jung N."/>
            <person name="Uechi K."/>
            <person name="Horii T."/>
            <person name="Iida T."/>
            <person name="Fujita J."/>
            <person name="Nakamura S."/>
        </authorList>
    </citation>
    <scope>NUCLEOTIDE SEQUENCE</scope>
    <source>
        <strain evidence="3">JCM 18565</strain>
    </source>
</reference>
<reference evidence="3 5" key="1">
    <citation type="journal article" date="2019" name="Emerg. Microbes Infect.">
        <title>Comprehensive subspecies identification of 175 nontuberculous mycobacteria species based on 7547 genomic profiles.</title>
        <authorList>
            <person name="Matsumoto Y."/>
            <person name="Kinjo T."/>
            <person name="Motooka D."/>
            <person name="Nabeya D."/>
            <person name="Jung N."/>
            <person name="Uechi K."/>
            <person name="Horii T."/>
            <person name="Iida T."/>
            <person name="Fujita J."/>
            <person name="Nakamura S."/>
        </authorList>
    </citation>
    <scope>NUCLEOTIDE SEQUENCE [LARGE SCALE GENOMIC DNA]</scope>
    <source>
        <strain evidence="3 5">JCM 18565</strain>
    </source>
</reference>
<dbReference type="EMBL" id="JAUFSA010000001">
    <property type="protein sequence ID" value="MDP7736395.1"/>
    <property type="molecule type" value="Genomic_DNA"/>
</dbReference>
<comment type="similarity">
    <text evidence="1">Belongs to the UPF0312 family.</text>
</comment>
<evidence type="ECO:0000259" key="2">
    <source>
        <dbReference type="SMART" id="SM00867"/>
    </source>
</evidence>
<dbReference type="SUPFAM" id="SSF101874">
    <property type="entry name" value="YceI-like"/>
    <property type="match status" value="1"/>
</dbReference>
<dbReference type="PANTHER" id="PTHR34406:SF1">
    <property type="entry name" value="PROTEIN YCEI"/>
    <property type="match status" value="1"/>
</dbReference>
<sequence>MTTLETLLSDPESVGTWALAPDRSAVTFKIRNMWGLMPVKGSFTEFSGEGRLAGKGAVSGRIDIQVASLDTGIARRDKHLRSPDFFDVERFSQITVVVNALHPANGKSADLHTNFTIKGITEPVPLPVTITELDDGSVRISGQTQIDRSRFDLGWNKLGVMSNAVVVSADAVFVHSAQTA</sequence>
<dbReference type="AlphaFoldDB" id="A0A386U2V6"/>
<dbReference type="InterPro" id="IPR007372">
    <property type="entry name" value="Lipid/polyisoprenoid-bd_YceI"/>
</dbReference>
<gene>
    <name evidence="3" type="ORF">MPRG_11260</name>
    <name evidence="4" type="ORF">QXL92_16765</name>
</gene>
<dbReference type="InterPro" id="IPR036761">
    <property type="entry name" value="TTHA0802/YceI-like_sf"/>
</dbReference>
<proteinExistence type="inferred from homology"/>
<feature type="domain" description="Lipid/polyisoprenoid-binding YceI-like" evidence="2">
    <location>
        <begin position="16"/>
        <end position="174"/>
    </location>
</feature>